<name>A0A7X5ZS30_9PSEU</name>
<keyword evidence="2" id="KW-1185">Reference proteome</keyword>
<comment type="caution">
    <text evidence="1">The sequence shown here is derived from an EMBL/GenBank/DDBJ whole genome shotgun (WGS) entry which is preliminary data.</text>
</comment>
<organism evidence="1 2">
    <name type="scientific">Saccharomonospora amisosensis</name>
    <dbReference type="NCBI Taxonomy" id="1128677"/>
    <lineage>
        <taxon>Bacteria</taxon>
        <taxon>Bacillati</taxon>
        <taxon>Actinomycetota</taxon>
        <taxon>Actinomycetes</taxon>
        <taxon>Pseudonocardiales</taxon>
        <taxon>Pseudonocardiaceae</taxon>
        <taxon>Saccharomonospora</taxon>
    </lineage>
</organism>
<protein>
    <submittedName>
        <fullName evidence="1">Uncharacterized protein</fullName>
    </submittedName>
</protein>
<sequence>MIIPDWAKGTCTGSDEGAGVGFVPGAVCGVR</sequence>
<dbReference type="EMBL" id="JAAOYM010000001">
    <property type="protein sequence ID" value="NIJ13121.1"/>
    <property type="molecule type" value="Genomic_DNA"/>
</dbReference>
<dbReference type="AlphaFoldDB" id="A0A7X5ZS30"/>
<evidence type="ECO:0000313" key="1">
    <source>
        <dbReference type="EMBL" id="NIJ13121.1"/>
    </source>
</evidence>
<reference evidence="1 2" key="1">
    <citation type="submission" date="2020-03" db="EMBL/GenBank/DDBJ databases">
        <title>Sequencing the genomes of 1000 actinobacteria strains.</title>
        <authorList>
            <person name="Klenk H.-P."/>
        </authorList>
    </citation>
    <scope>NUCLEOTIDE SEQUENCE [LARGE SCALE GENOMIC DNA]</scope>
    <source>
        <strain evidence="1 2">DSM 45685</strain>
    </source>
</reference>
<accession>A0A7X5ZS30</accession>
<evidence type="ECO:0000313" key="2">
    <source>
        <dbReference type="Proteomes" id="UP000545493"/>
    </source>
</evidence>
<proteinExistence type="predicted"/>
<dbReference type="Proteomes" id="UP000545493">
    <property type="component" value="Unassembled WGS sequence"/>
</dbReference>
<gene>
    <name evidence="1" type="ORF">FHU38_003465</name>
</gene>